<dbReference type="Proteomes" id="UP000544122">
    <property type="component" value="Unassembled WGS sequence"/>
</dbReference>
<dbReference type="Pfam" id="PF00075">
    <property type="entry name" value="RNase_H"/>
    <property type="match status" value="1"/>
</dbReference>
<dbReference type="AlphaFoldDB" id="A0A7Y4GRZ9"/>
<evidence type="ECO:0000313" key="3">
    <source>
        <dbReference type="Proteomes" id="UP000544122"/>
    </source>
</evidence>
<evidence type="ECO:0000313" key="2">
    <source>
        <dbReference type="EMBL" id="NOJ40914.1"/>
    </source>
</evidence>
<dbReference type="GO" id="GO:0004523">
    <property type="term" value="F:RNA-DNA hybrid ribonuclease activity"/>
    <property type="evidence" value="ECO:0007669"/>
    <property type="project" value="InterPro"/>
</dbReference>
<keyword evidence="3" id="KW-1185">Reference proteome</keyword>
<organism evidence="2 3">
    <name type="scientific">Bradyrhizobium australiense</name>
    <dbReference type="NCBI Taxonomy" id="2721161"/>
    <lineage>
        <taxon>Bacteria</taxon>
        <taxon>Pseudomonadati</taxon>
        <taxon>Pseudomonadota</taxon>
        <taxon>Alphaproteobacteria</taxon>
        <taxon>Hyphomicrobiales</taxon>
        <taxon>Nitrobacteraceae</taxon>
        <taxon>Bradyrhizobium</taxon>
    </lineage>
</organism>
<dbReference type="SUPFAM" id="SSF53098">
    <property type="entry name" value="Ribonuclease H-like"/>
    <property type="match status" value="1"/>
</dbReference>
<name>A0A7Y4GRZ9_9BRAD</name>
<dbReference type="EMBL" id="JAAVLX010000004">
    <property type="protein sequence ID" value="NOJ40914.1"/>
    <property type="molecule type" value="Genomic_DNA"/>
</dbReference>
<sequence length="244" mass="27184">MSMSVCGRLPRVTYFPRIERFPDVAIPQHDALLDRALLEIERAACSLFSQSVLSNNEETSVKRVGSEIELEKGKLHIATIAGTDQRTVLPRTNVPAGYGWIIQWGRGGEITRQGSGPVDSKKSDHNEALVHAVRDLCSKLPKPSTILLQTTSMYIVDALRKDLWNWKSEGWKNSSKRTPAYVDVWMEIAESIEVKDLKLVPVHFTTEEAESMAEFQVARQLAETARDQQGRNIGAPLAGFGPTL</sequence>
<protein>
    <recommendedName>
        <fullName evidence="1">RNase H type-1 domain-containing protein</fullName>
    </recommendedName>
</protein>
<accession>A0A7Y4GRZ9</accession>
<reference evidence="2 3" key="1">
    <citation type="submission" date="2020-03" db="EMBL/GenBank/DDBJ databases">
        <title>Bradyrhizobium diversity isolated from nodules of Indigofera sp.</title>
        <authorList>
            <person name="Klepa M."/>
            <person name="Helene L."/>
            <person name="Hungria M."/>
        </authorList>
    </citation>
    <scope>NUCLEOTIDE SEQUENCE [LARGE SCALE GENOMIC DNA]</scope>
    <source>
        <strain evidence="2 3">WSM 1791</strain>
    </source>
</reference>
<evidence type="ECO:0000259" key="1">
    <source>
        <dbReference type="PROSITE" id="PS50879"/>
    </source>
</evidence>
<feature type="domain" description="RNase H type-1" evidence="1">
    <location>
        <begin position="71"/>
        <end position="227"/>
    </location>
</feature>
<dbReference type="PROSITE" id="PS50879">
    <property type="entry name" value="RNASE_H_1"/>
    <property type="match status" value="1"/>
</dbReference>
<dbReference type="Gene3D" id="3.30.420.10">
    <property type="entry name" value="Ribonuclease H-like superfamily/Ribonuclease H"/>
    <property type="match status" value="1"/>
</dbReference>
<proteinExistence type="predicted"/>
<gene>
    <name evidence="2" type="ORF">HCN58_15100</name>
</gene>
<dbReference type="GO" id="GO:0003676">
    <property type="term" value="F:nucleic acid binding"/>
    <property type="evidence" value="ECO:0007669"/>
    <property type="project" value="InterPro"/>
</dbReference>
<dbReference type="InterPro" id="IPR012337">
    <property type="entry name" value="RNaseH-like_sf"/>
</dbReference>
<comment type="caution">
    <text evidence="2">The sequence shown here is derived from an EMBL/GenBank/DDBJ whole genome shotgun (WGS) entry which is preliminary data.</text>
</comment>
<dbReference type="InterPro" id="IPR036397">
    <property type="entry name" value="RNaseH_sf"/>
</dbReference>
<dbReference type="InterPro" id="IPR002156">
    <property type="entry name" value="RNaseH_domain"/>
</dbReference>